<evidence type="ECO:0000259" key="1">
    <source>
        <dbReference type="Pfam" id="PF04480"/>
    </source>
</evidence>
<reference evidence="3" key="1">
    <citation type="journal article" date="2019" name="Int. J. Syst. Evol. Microbiol.">
        <title>The Global Catalogue of Microorganisms (GCM) 10K type strain sequencing project: providing services to taxonomists for standard genome sequencing and annotation.</title>
        <authorList>
            <consortium name="The Broad Institute Genomics Platform"/>
            <consortium name="The Broad Institute Genome Sequencing Center for Infectious Disease"/>
            <person name="Wu L."/>
            <person name="Ma J."/>
        </authorList>
    </citation>
    <scope>NUCLEOTIDE SEQUENCE [LARGE SCALE GENOMIC DNA]</scope>
    <source>
        <strain evidence="3">JCM 16928</strain>
    </source>
</reference>
<gene>
    <name evidence="2" type="ORF">GCM10022235_79650</name>
</gene>
<organism evidence="2 3">
    <name type="scientific">Kribbella ginsengisoli</name>
    <dbReference type="NCBI Taxonomy" id="363865"/>
    <lineage>
        <taxon>Bacteria</taxon>
        <taxon>Bacillati</taxon>
        <taxon>Actinomycetota</taxon>
        <taxon>Actinomycetes</taxon>
        <taxon>Propionibacteriales</taxon>
        <taxon>Kribbellaceae</taxon>
        <taxon>Kribbella</taxon>
    </lineage>
</organism>
<feature type="domain" description="DUF559" evidence="1">
    <location>
        <begin position="200"/>
        <end position="299"/>
    </location>
</feature>
<dbReference type="SUPFAM" id="SSF52980">
    <property type="entry name" value="Restriction endonuclease-like"/>
    <property type="match status" value="1"/>
</dbReference>
<dbReference type="Gene3D" id="3.40.960.10">
    <property type="entry name" value="VSR Endonuclease"/>
    <property type="match status" value="1"/>
</dbReference>
<dbReference type="EMBL" id="BAABAA010000020">
    <property type="protein sequence ID" value="GAA3596378.1"/>
    <property type="molecule type" value="Genomic_DNA"/>
</dbReference>
<name>A0ABP6Z1E3_9ACTN</name>
<protein>
    <submittedName>
        <fullName evidence="2">Type IV toxin-antitoxin system AbiEi family antitoxin domain-containing protein</fullName>
    </submittedName>
</protein>
<keyword evidence="3" id="KW-1185">Reference proteome</keyword>
<dbReference type="InterPro" id="IPR011335">
    <property type="entry name" value="Restrct_endonuc-II-like"/>
</dbReference>
<proteinExistence type="predicted"/>
<dbReference type="InterPro" id="IPR007569">
    <property type="entry name" value="DUF559"/>
</dbReference>
<sequence length="323" mass="34260">MDNPRRPGPKSATISPMVVSPTAVAQVLGSANGLATFAELRASVSGDAIRKALAAGSIQRIAKGVCALPPARDPDAAARAQGGVVSHSSAAVLHGFDVLEAPTTAQVTVPRGQHRRASTLACDLYWADDVPAFDGRTTKLRTVLDCARALPFADGLCVADSALRKGAIQRDRLMTAAAGLAGPGSARVRRVAAAADGRAESPLESVLRARLLEAGFDEFVPQWVVRDKTFSARIDLAQPRLKLALEADSFAHHGSRSALTRDCRRHANLTIRGWRLIRFSWEDVMLDPGWVVDVVTKALQPPSHQSTPVVTPVRLTGGAAVRV</sequence>
<dbReference type="Pfam" id="PF04480">
    <property type="entry name" value="DUF559"/>
    <property type="match status" value="1"/>
</dbReference>
<evidence type="ECO:0000313" key="3">
    <source>
        <dbReference type="Proteomes" id="UP001501222"/>
    </source>
</evidence>
<accession>A0ABP6Z1E3</accession>
<evidence type="ECO:0000313" key="2">
    <source>
        <dbReference type="EMBL" id="GAA3596378.1"/>
    </source>
</evidence>
<dbReference type="Proteomes" id="UP001501222">
    <property type="component" value="Unassembled WGS sequence"/>
</dbReference>
<comment type="caution">
    <text evidence="2">The sequence shown here is derived from an EMBL/GenBank/DDBJ whole genome shotgun (WGS) entry which is preliminary data.</text>
</comment>